<dbReference type="PANTHER" id="PTHR34039:SF1">
    <property type="entry name" value="UPF0102 PROTEIN YRAN"/>
    <property type="match status" value="1"/>
</dbReference>
<dbReference type="InterPro" id="IPR011335">
    <property type="entry name" value="Restrct_endonuc-II-like"/>
</dbReference>
<dbReference type="InterPro" id="IPR003509">
    <property type="entry name" value="UPF0102_YraN-like"/>
</dbReference>
<dbReference type="Proteomes" id="UP001595886">
    <property type="component" value="Unassembled WGS sequence"/>
</dbReference>
<dbReference type="EMBL" id="JBHSHD010000003">
    <property type="protein sequence ID" value="MFC4819445.1"/>
    <property type="molecule type" value="Genomic_DNA"/>
</dbReference>
<evidence type="ECO:0000313" key="3">
    <source>
        <dbReference type="EMBL" id="MFC4819445.1"/>
    </source>
</evidence>
<dbReference type="PANTHER" id="PTHR34039">
    <property type="entry name" value="UPF0102 PROTEIN YRAN"/>
    <property type="match status" value="1"/>
</dbReference>
<sequence length="131" mass="14095">MTGLRDGSATQVAGAHYEDVALAHLQRAGLGLVERNFSCRYGEIDLVMREGEVVVFVEVRYRRGGAVRGGYGGGVDSVGAAKRAKLVRAAGVYLAQRPPLANRTCRFDVLAIADGADAPQIDWRRNAFEAC</sequence>
<organism evidence="3 4">
    <name type="scientific">Dokdonella ginsengisoli</name>
    <dbReference type="NCBI Taxonomy" id="363846"/>
    <lineage>
        <taxon>Bacteria</taxon>
        <taxon>Pseudomonadati</taxon>
        <taxon>Pseudomonadota</taxon>
        <taxon>Gammaproteobacteria</taxon>
        <taxon>Lysobacterales</taxon>
        <taxon>Rhodanobacteraceae</taxon>
        <taxon>Dokdonella</taxon>
    </lineage>
</organism>
<dbReference type="RefSeq" id="WP_380019206.1">
    <property type="nucleotide sequence ID" value="NZ_JBHSHD010000003.1"/>
</dbReference>
<comment type="similarity">
    <text evidence="1 2">Belongs to the UPF0102 family.</text>
</comment>
<dbReference type="Pfam" id="PF02021">
    <property type="entry name" value="UPF0102"/>
    <property type="match status" value="1"/>
</dbReference>
<dbReference type="SUPFAM" id="SSF52980">
    <property type="entry name" value="Restriction endonuclease-like"/>
    <property type="match status" value="1"/>
</dbReference>
<protein>
    <recommendedName>
        <fullName evidence="2">UPF0102 protein ACFO6Q_03875</fullName>
    </recommendedName>
</protein>
<comment type="caution">
    <text evidence="3">The sequence shown here is derived from an EMBL/GenBank/DDBJ whole genome shotgun (WGS) entry which is preliminary data.</text>
</comment>
<evidence type="ECO:0000313" key="4">
    <source>
        <dbReference type="Proteomes" id="UP001595886"/>
    </source>
</evidence>
<keyword evidence="4" id="KW-1185">Reference proteome</keyword>
<dbReference type="NCBIfam" id="TIGR00252">
    <property type="entry name" value="YraN family protein"/>
    <property type="match status" value="1"/>
</dbReference>
<accession>A0ABV9QQ61</accession>
<evidence type="ECO:0000256" key="2">
    <source>
        <dbReference type="HAMAP-Rule" id="MF_00048"/>
    </source>
</evidence>
<reference evidence="4" key="1">
    <citation type="journal article" date="2019" name="Int. J. Syst. Evol. Microbiol.">
        <title>The Global Catalogue of Microorganisms (GCM) 10K type strain sequencing project: providing services to taxonomists for standard genome sequencing and annotation.</title>
        <authorList>
            <consortium name="The Broad Institute Genomics Platform"/>
            <consortium name="The Broad Institute Genome Sequencing Center for Infectious Disease"/>
            <person name="Wu L."/>
            <person name="Ma J."/>
        </authorList>
    </citation>
    <scope>NUCLEOTIDE SEQUENCE [LARGE SCALE GENOMIC DNA]</scope>
    <source>
        <strain evidence="4">CCUG 30340</strain>
    </source>
</reference>
<dbReference type="Gene3D" id="3.40.1350.10">
    <property type="match status" value="1"/>
</dbReference>
<dbReference type="InterPro" id="IPR011856">
    <property type="entry name" value="tRNA_endonuc-like_dom_sf"/>
</dbReference>
<dbReference type="NCBIfam" id="NF009150">
    <property type="entry name" value="PRK12497.1-3"/>
    <property type="match status" value="1"/>
</dbReference>
<proteinExistence type="inferred from homology"/>
<name>A0ABV9QQ61_9GAMM</name>
<dbReference type="HAMAP" id="MF_00048">
    <property type="entry name" value="UPF0102"/>
    <property type="match status" value="1"/>
</dbReference>
<gene>
    <name evidence="3" type="ORF">ACFO6Q_03875</name>
</gene>
<evidence type="ECO:0000256" key="1">
    <source>
        <dbReference type="ARBA" id="ARBA00006738"/>
    </source>
</evidence>